<protein>
    <recommendedName>
        <fullName evidence="5">NAD(P)-binding protein</fullName>
    </recommendedName>
</protein>
<evidence type="ECO:0008006" key="5">
    <source>
        <dbReference type="Google" id="ProtNLM"/>
    </source>
</evidence>
<dbReference type="SUPFAM" id="SSF51735">
    <property type="entry name" value="NAD(P)-binding Rossmann-fold domains"/>
    <property type="match status" value="1"/>
</dbReference>
<organism evidence="3 4">
    <name type="scientific">Moniliophthora roreri</name>
    <name type="common">Frosty pod rot fungus</name>
    <name type="synonym">Monilia roreri</name>
    <dbReference type="NCBI Taxonomy" id="221103"/>
    <lineage>
        <taxon>Eukaryota</taxon>
        <taxon>Fungi</taxon>
        <taxon>Dikarya</taxon>
        <taxon>Basidiomycota</taxon>
        <taxon>Agaricomycotina</taxon>
        <taxon>Agaricomycetes</taxon>
        <taxon>Agaricomycetidae</taxon>
        <taxon>Agaricales</taxon>
        <taxon>Marasmiineae</taxon>
        <taxon>Marasmiaceae</taxon>
        <taxon>Moniliophthora</taxon>
    </lineage>
</organism>
<proteinExistence type="inferred from homology"/>
<dbReference type="InterPro" id="IPR051911">
    <property type="entry name" value="SDR_oxidoreductase"/>
</dbReference>
<dbReference type="AlphaFoldDB" id="A0A0W0F424"/>
<evidence type="ECO:0000256" key="2">
    <source>
        <dbReference type="ARBA" id="ARBA00023002"/>
    </source>
</evidence>
<comment type="caution">
    <text evidence="3">The sequence shown here is derived from an EMBL/GenBank/DDBJ whole genome shotgun (WGS) entry which is preliminary data.</text>
</comment>
<reference evidence="3 4" key="1">
    <citation type="submission" date="2015-12" db="EMBL/GenBank/DDBJ databases">
        <title>Draft genome sequence of Moniliophthora roreri, the causal agent of frosty pod rot of cacao.</title>
        <authorList>
            <person name="Aime M.C."/>
            <person name="Diaz-Valderrama J.R."/>
            <person name="Kijpornyongpan T."/>
            <person name="Phillips-Mora W."/>
        </authorList>
    </citation>
    <scope>NUCLEOTIDE SEQUENCE [LARGE SCALE GENOMIC DNA]</scope>
    <source>
        <strain evidence="3 4">MCA 2952</strain>
    </source>
</reference>
<evidence type="ECO:0000313" key="3">
    <source>
        <dbReference type="EMBL" id="KTB31085.1"/>
    </source>
</evidence>
<keyword evidence="2" id="KW-0560">Oxidoreductase</keyword>
<dbReference type="Pfam" id="PF00106">
    <property type="entry name" value="adh_short"/>
    <property type="match status" value="1"/>
</dbReference>
<name>A0A0W0F424_MONRR</name>
<gene>
    <name evidence="3" type="ORF">WG66_16363</name>
</gene>
<dbReference type="InterPro" id="IPR002347">
    <property type="entry name" value="SDR_fam"/>
</dbReference>
<dbReference type="PRINTS" id="PR00081">
    <property type="entry name" value="GDHRDH"/>
</dbReference>
<dbReference type="Proteomes" id="UP000054988">
    <property type="component" value="Unassembled WGS sequence"/>
</dbReference>
<dbReference type="PANTHER" id="PTHR43976:SF16">
    <property type="entry name" value="SHORT-CHAIN DEHYDROGENASE_REDUCTASE FAMILY PROTEIN"/>
    <property type="match status" value="1"/>
</dbReference>
<accession>A0A0W0F424</accession>
<evidence type="ECO:0000256" key="1">
    <source>
        <dbReference type="ARBA" id="ARBA00006484"/>
    </source>
</evidence>
<dbReference type="PANTHER" id="PTHR43976">
    <property type="entry name" value="SHORT CHAIN DEHYDROGENASE"/>
    <property type="match status" value="1"/>
</dbReference>
<dbReference type="EMBL" id="LATX01002352">
    <property type="protein sequence ID" value="KTB31085.1"/>
    <property type="molecule type" value="Genomic_DNA"/>
</dbReference>
<comment type="similarity">
    <text evidence="1">Belongs to the short-chain dehydrogenases/reductases (SDR) family.</text>
</comment>
<dbReference type="Gene3D" id="3.40.50.720">
    <property type="entry name" value="NAD(P)-binding Rossmann-like Domain"/>
    <property type="match status" value="1"/>
</dbReference>
<dbReference type="InterPro" id="IPR036291">
    <property type="entry name" value="NAD(P)-bd_dom_sf"/>
</dbReference>
<evidence type="ECO:0000313" key="4">
    <source>
        <dbReference type="Proteomes" id="UP000054988"/>
    </source>
</evidence>
<sequence>MAPLVWLITGTSSGFGKRLVAAALKEDDCVVATARSVSHISTPHFFPCSNSENLKTLELDVTWPLETVQHAIDTATQLFGRIDVLVNNAGYAVKILVEAPMVPEKYHGFDGKLHLSRHQI</sequence>
<dbReference type="GO" id="GO:0016491">
    <property type="term" value="F:oxidoreductase activity"/>
    <property type="evidence" value="ECO:0007669"/>
    <property type="project" value="UniProtKB-KW"/>
</dbReference>